<dbReference type="Proteomes" id="UP000580250">
    <property type="component" value="Unassembled WGS sequence"/>
</dbReference>
<dbReference type="InterPro" id="IPR027417">
    <property type="entry name" value="P-loop_NTPase"/>
</dbReference>
<proteinExistence type="predicted"/>
<dbReference type="GO" id="GO:0003724">
    <property type="term" value="F:RNA helicase activity"/>
    <property type="evidence" value="ECO:0007669"/>
    <property type="project" value="UniProtKB-EC"/>
</dbReference>
<feature type="compositionally biased region" description="Basic and acidic residues" evidence="8">
    <location>
        <begin position="85"/>
        <end position="121"/>
    </location>
</feature>
<keyword evidence="4" id="KW-0347">Helicase</keyword>
<evidence type="ECO:0000256" key="8">
    <source>
        <dbReference type="SAM" id="MobiDB-lite"/>
    </source>
</evidence>
<evidence type="ECO:0000259" key="9">
    <source>
        <dbReference type="PROSITE" id="PS51192"/>
    </source>
</evidence>
<dbReference type="GO" id="GO:0005524">
    <property type="term" value="F:ATP binding"/>
    <property type="evidence" value="ECO:0007669"/>
    <property type="project" value="UniProtKB-KW"/>
</dbReference>
<evidence type="ECO:0000259" key="10">
    <source>
        <dbReference type="PROSITE" id="PS51194"/>
    </source>
</evidence>
<evidence type="ECO:0000256" key="4">
    <source>
        <dbReference type="ARBA" id="ARBA00022806"/>
    </source>
</evidence>
<comment type="caution">
    <text evidence="12">The sequence shown here is derived from an EMBL/GenBank/DDBJ whole genome shotgun (WGS) entry which is preliminary data.</text>
</comment>
<evidence type="ECO:0000313" key="13">
    <source>
        <dbReference type="Proteomes" id="UP000580250"/>
    </source>
</evidence>
<dbReference type="PROSITE" id="PS51194">
    <property type="entry name" value="HELICASE_CTER"/>
    <property type="match status" value="1"/>
</dbReference>
<feature type="region of interest" description="Disordered" evidence="8">
    <location>
        <begin position="1"/>
        <end position="204"/>
    </location>
</feature>
<dbReference type="EC" id="3.6.4.13" evidence="1"/>
<keyword evidence="2" id="KW-0547">Nucleotide-binding</keyword>
<comment type="catalytic activity">
    <reaction evidence="6">
        <text>ATP + H2O = ADP + phosphate + H(+)</text>
        <dbReference type="Rhea" id="RHEA:13065"/>
        <dbReference type="ChEBI" id="CHEBI:15377"/>
        <dbReference type="ChEBI" id="CHEBI:15378"/>
        <dbReference type="ChEBI" id="CHEBI:30616"/>
        <dbReference type="ChEBI" id="CHEBI:43474"/>
        <dbReference type="ChEBI" id="CHEBI:456216"/>
        <dbReference type="EC" id="3.6.4.13"/>
    </reaction>
</comment>
<accession>A0A6V7VYG0</accession>
<name>A0A6V7VYG0_MELEN</name>
<dbReference type="SMART" id="SM00487">
    <property type="entry name" value="DEXDc"/>
    <property type="match status" value="1"/>
</dbReference>
<evidence type="ECO:0000259" key="11">
    <source>
        <dbReference type="PROSITE" id="PS51195"/>
    </source>
</evidence>
<reference evidence="12 13" key="1">
    <citation type="submission" date="2020-08" db="EMBL/GenBank/DDBJ databases">
        <authorList>
            <person name="Koutsovoulos G."/>
            <person name="Danchin GJ E."/>
        </authorList>
    </citation>
    <scope>NUCLEOTIDE SEQUENCE [LARGE SCALE GENOMIC DNA]</scope>
</reference>
<feature type="compositionally biased region" description="Polar residues" evidence="8">
    <location>
        <begin position="173"/>
        <end position="185"/>
    </location>
</feature>
<dbReference type="InterPro" id="IPR000629">
    <property type="entry name" value="RNA-helicase_DEAD-box_CS"/>
</dbReference>
<dbReference type="GO" id="GO:0016787">
    <property type="term" value="F:hydrolase activity"/>
    <property type="evidence" value="ECO:0007669"/>
    <property type="project" value="UniProtKB-KW"/>
</dbReference>
<feature type="domain" description="Helicase C-terminal" evidence="10">
    <location>
        <begin position="566"/>
        <end position="723"/>
    </location>
</feature>
<protein>
    <recommendedName>
        <fullName evidence="1">RNA helicase</fullName>
        <ecNumber evidence="1">3.6.4.13</ecNumber>
    </recommendedName>
</protein>
<feature type="compositionally biased region" description="Basic residues" evidence="8">
    <location>
        <begin position="29"/>
        <end position="40"/>
    </location>
</feature>
<dbReference type="Pfam" id="PF00270">
    <property type="entry name" value="DEAD"/>
    <property type="match status" value="1"/>
</dbReference>
<dbReference type="PANTHER" id="PTHR47958">
    <property type="entry name" value="ATP-DEPENDENT RNA HELICASE DBP3"/>
    <property type="match status" value="1"/>
</dbReference>
<keyword evidence="3" id="KW-0378">Hydrolase</keyword>
<dbReference type="Pfam" id="PF00271">
    <property type="entry name" value="Helicase_C"/>
    <property type="match status" value="1"/>
</dbReference>
<dbReference type="PROSITE" id="PS51192">
    <property type="entry name" value="HELICASE_ATP_BIND_1"/>
    <property type="match status" value="1"/>
</dbReference>
<evidence type="ECO:0000256" key="7">
    <source>
        <dbReference type="PROSITE-ProRule" id="PRU00552"/>
    </source>
</evidence>
<feature type="domain" description="DEAD-box RNA helicase Q" evidence="11">
    <location>
        <begin position="330"/>
        <end position="358"/>
    </location>
</feature>
<feature type="domain" description="Helicase ATP-binding" evidence="9">
    <location>
        <begin position="361"/>
        <end position="539"/>
    </location>
</feature>
<dbReference type="GO" id="GO:0043186">
    <property type="term" value="C:P granule"/>
    <property type="evidence" value="ECO:0007669"/>
    <property type="project" value="UniProtKB-ARBA"/>
</dbReference>
<dbReference type="InterPro" id="IPR011545">
    <property type="entry name" value="DEAD/DEAH_box_helicase_dom"/>
</dbReference>
<dbReference type="InterPro" id="IPR014001">
    <property type="entry name" value="Helicase_ATP-bd"/>
</dbReference>
<feature type="compositionally biased region" description="Acidic residues" evidence="8">
    <location>
        <begin position="247"/>
        <end position="259"/>
    </location>
</feature>
<feature type="short sequence motif" description="Q motif" evidence="7">
    <location>
        <begin position="330"/>
        <end position="358"/>
    </location>
</feature>
<dbReference type="InterPro" id="IPR014014">
    <property type="entry name" value="RNA_helicase_DEAD_Q_motif"/>
</dbReference>
<feature type="compositionally biased region" description="Basic and acidic residues" evidence="8">
    <location>
        <begin position="8"/>
        <end position="28"/>
    </location>
</feature>
<dbReference type="OrthoDB" id="196131at2759"/>
<feature type="compositionally biased region" description="Basic and acidic residues" evidence="8">
    <location>
        <begin position="41"/>
        <end position="50"/>
    </location>
</feature>
<feature type="compositionally biased region" description="Acidic residues" evidence="8">
    <location>
        <begin position="142"/>
        <end position="151"/>
    </location>
</feature>
<evidence type="ECO:0000256" key="3">
    <source>
        <dbReference type="ARBA" id="ARBA00022801"/>
    </source>
</evidence>
<dbReference type="CDD" id="cd17953">
    <property type="entry name" value="DEADc_DDX46"/>
    <property type="match status" value="1"/>
</dbReference>
<sequence>MPTISKFYSRDSDREREESRSKKEEKRRERGSKRSRSRSRSPRDRDENIGSRKIREKNEKEKESSTSSSKKKKGEIDIGEIVNSADKDKITEKLDQEIQKRREKVEKWREQQKKLQEKKTAEGTLPPPLPEEAKPSSSWTLEGEDDDEDNVIENGNGTVKDENMGELVGNGVVNEQNEATNGNSLSDERMDTTSTNTPSTESVDEDPLDAYMAEISQKARAGAENKKARVVVIGAVSKSAPNKGDIVEPEDEKEQAQDELDVEQTASSLLVKGRMLAQTDHTKVYYRPFRKEFYIEVPEIAKMTKKEVEDYREELDEIHVRGKNVPKPIKNWSQCGVDIKVMNVLKVHNYQKPTPIQAQAIPAIMSGRDVIGIAKTGSGKTLAFLIPMFRHILDQPPLEDMDGPIALIMSPTRELALQTWKEANKFARNLGIRVVCVYGGVAISEQIAELKKGAEVVVCTPGRMIDMLAANNGKVTNLRRVTYLVMDEADRMFDMGFEPQVMKMVNNVRPDRQTVLFSATFPKTMEALARKVLERPVEIVVGGRSVVCKDVEQHALVLEEHQKFLKLLELLGQYWEHGNVLVFVEKQEKADDLVSQLMLAGYNCAPLHGGIDQDDRDFTIFDFKTGRLKLMVATSVAARGLDVKKLILVVNYDAPNHYEDYVHRVGRTGRAGNKGYAYTFVLATGQEKIAGEVVRAFETAGIEPPEDLKKLWEEYKTKMAEEGKEIHMGGGGYSGSGFRYDEIEDESEMNKRKLTKLMHGIESGMDDESENIDDQLIGMMKSSKRVTTRRAGAGWRGKPDPSTEKKVEAARAMAEQIAAKLGQASMEKDATHLTAEAIMKGTEAQPVNLTGISLAKQKAMELNEKLDYLPSDFKEKEAEQQIQYFEEELEINDFPQMLRFRVCSREVIAQIQEFVDVGISVKGTHYPLGKEPKPGQDRKLYLFIEARDELSLRRAKEEVVRIMRETLRMMAAQGLTRQVATGGRYKL</sequence>
<organism evidence="12 13">
    <name type="scientific">Meloidogyne enterolobii</name>
    <name type="common">Root-knot nematode worm</name>
    <name type="synonym">Meloidogyne mayaguensis</name>
    <dbReference type="NCBI Taxonomy" id="390850"/>
    <lineage>
        <taxon>Eukaryota</taxon>
        <taxon>Metazoa</taxon>
        <taxon>Ecdysozoa</taxon>
        <taxon>Nematoda</taxon>
        <taxon>Chromadorea</taxon>
        <taxon>Rhabditida</taxon>
        <taxon>Tylenchina</taxon>
        <taxon>Tylenchomorpha</taxon>
        <taxon>Tylenchoidea</taxon>
        <taxon>Meloidogynidae</taxon>
        <taxon>Meloidogyninae</taxon>
        <taxon>Meloidogyne</taxon>
    </lineage>
</organism>
<evidence type="ECO:0000256" key="2">
    <source>
        <dbReference type="ARBA" id="ARBA00022741"/>
    </source>
</evidence>
<dbReference type="SMART" id="SM00490">
    <property type="entry name" value="HELICc"/>
    <property type="match status" value="1"/>
</dbReference>
<dbReference type="SUPFAM" id="SSF52540">
    <property type="entry name" value="P-loop containing nucleoside triphosphate hydrolases"/>
    <property type="match status" value="2"/>
</dbReference>
<evidence type="ECO:0000256" key="6">
    <source>
        <dbReference type="ARBA" id="ARBA00047984"/>
    </source>
</evidence>
<feature type="compositionally biased region" description="Polar residues" evidence="8">
    <location>
        <begin position="192"/>
        <end position="201"/>
    </location>
</feature>
<dbReference type="AlphaFoldDB" id="A0A6V7VYG0"/>
<gene>
    <name evidence="12" type="ORF">MENT_LOCUS31718</name>
</gene>
<dbReference type="PROSITE" id="PS00039">
    <property type="entry name" value="DEAD_ATP_HELICASE"/>
    <property type="match status" value="1"/>
</dbReference>
<dbReference type="CDD" id="cd18787">
    <property type="entry name" value="SF2_C_DEAD"/>
    <property type="match status" value="1"/>
</dbReference>
<dbReference type="Gene3D" id="3.40.50.300">
    <property type="entry name" value="P-loop containing nucleotide triphosphate hydrolases"/>
    <property type="match status" value="2"/>
</dbReference>
<keyword evidence="5" id="KW-0067">ATP-binding</keyword>
<evidence type="ECO:0000313" key="12">
    <source>
        <dbReference type="EMBL" id="CAD2179704.1"/>
    </source>
</evidence>
<dbReference type="FunFam" id="3.40.50.300:FF:000079">
    <property type="entry name" value="probable ATP-dependent RNA helicase DDX17"/>
    <property type="match status" value="1"/>
</dbReference>
<evidence type="ECO:0000256" key="1">
    <source>
        <dbReference type="ARBA" id="ARBA00012552"/>
    </source>
</evidence>
<dbReference type="InterPro" id="IPR001650">
    <property type="entry name" value="Helicase_C-like"/>
</dbReference>
<evidence type="ECO:0000256" key="5">
    <source>
        <dbReference type="ARBA" id="ARBA00022840"/>
    </source>
</evidence>
<dbReference type="EMBL" id="CAJEWN010000350">
    <property type="protein sequence ID" value="CAD2179704.1"/>
    <property type="molecule type" value="Genomic_DNA"/>
</dbReference>
<dbReference type="PROSITE" id="PS51195">
    <property type="entry name" value="Q_MOTIF"/>
    <property type="match status" value="1"/>
</dbReference>
<dbReference type="GO" id="GO:0003676">
    <property type="term" value="F:nucleic acid binding"/>
    <property type="evidence" value="ECO:0007669"/>
    <property type="project" value="InterPro"/>
</dbReference>
<feature type="region of interest" description="Disordered" evidence="8">
    <location>
        <begin position="240"/>
        <end position="259"/>
    </location>
</feature>